<name>A0AAV7HLJ1_DENCH</name>
<evidence type="ECO:0000313" key="3">
    <source>
        <dbReference type="Proteomes" id="UP000775213"/>
    </source>
</evidence>
<feature type="region of interest" description="Disordered" evidence="1">
    <location>
        <begin position="168"/>
        <end position="192"/>
    </location>
</feature>
<comment type="caution">
    <text evidence="2">The sequence shown here is derived from an EMBL/GenBank/DDBJ whole genome shotgun (WGS) entry which is preliminary data.</text>
</comment>
<gene>
    <name evidence="2" type="ORF">IEQ34_001539</name>
</gene>
<dbReference type="AlphaFoldDB" id="A0AAV7HLJ1"/>
<dbReference type="EMBL" id="JAGFBR010000002">
    <property type="protein sequence ID" value="KAH0469981.1"/>
    <property type="molecule type" value="Genomic_DNA"/>
</dbReference>
<keyword evidence="3" id="KW-1185">Reference proteome</keyword>
<reference evidence="2 3" key="1">
    <citation type="journal article" date="2021" name="Hortic Res">
        <title>Chromosome-scale assembly of the Dendrobium chrysotoxum genome enhances the understanding of orchid evolution.</title>
        <authorList>
            <person name="Zhang Y."/>
            <person name="Zhang G.Q."/>
            <person name="Zhang D."/>
            <person name="Liu X.D."/>
            <person name="Xu X.Y."/>
            <person name="Sun W.H."/>
            <person name="Yu X."/>
            <person name="Zhu X."/>
            <person name="Wang Z.W."/>
            <person name="Zhao X."/>
            <person name="Zhong W.Y."/>
            <person name="Chen H."/>
            <person name="Yin W.L."/>
            <person name="Huang T."/>
            <person name="Niu S.C."/>
            <person name="Liu Z.J."/>
        </authorList>
    </citation>
    <scope>NUCLEOTIDE SEQUENCE [LARGE SCALE GENOMIC DNA]</scope>
    <source>
        <strain evidence="2">Lindl</strain>
    </source>
</reference>
<evidence type="ECO:0000313" key="2">
    <source>
        <dbReference type="EMBL" id="KAH0469981.1"/>
    </source>
</evidence>
<dbReference type="Proteomes" id="UP000775213">
    <property type="component" value="Unassembled WGS sequence"/>
</dbReference>
<accession>A0AAV7HLJ1</accession>
<protein>
    <submittedName>
        <fullName evidence="2">Uncharacterized protein</fullName>
    </submittedName>
</protein>
<dbReference type="PANTHER" id="PTHR36077">
    <property type="entry name" value="BNAA02G07370D PROTEIN"/>
    <property type="match status" value="1"/>
</dbReference>
<sequence>MQFLTVVVYLREECLARMEMPTNEEQRCQAIVRRRHLYFSHGLIPCTHKVETLLLSFGRAGFKLAYRPSKCLIGSVNRSAHGSPYGTSPKPEGLQGKWVLKKMISTFGNRWGKQCSALMRYLDLRGCGMKHLRLEEREMAHLYERRRFPYPGDKEAVEEFILKGGMLGTTIGPKGTPDSEKDGENFQKKLQSQKFDQEAKKLWSRMKSEVIQELQEKGFEVRAE</sequence>
<proteinExistence type="predicted"/>
<organism evidence="2 3">
    <name type="scientific">Dendrobium chrysotoxum</name>
    <name type="common">Orchid</name>
    <dbReference type="NCBI Taxonomy" id="161865"/>
    <lineage>
        <taxon>Eukaryota</taxon>
        <taxon>Viridiplantae</taxon>
        <taxon>Streptophyta</taxon>
        <taxon>Embryophyta</taxon>
        <taxon>Tracheophyta</taxon>
        <taxon>Spermatophyta</taxon>
        <taxon>Magnoliopsida</taxon>
        <taxon>Liliopsida</taxon>
        <taxon>Asparagales</taxon>
        <taxon>Orchidaceae</taxon>
        <taxon>Epidendroideae</taxon>
        <taxon>Malaxideae</taxon>
        <taxon>Dendrobiinae</taxon>
        <taxon>Dendrobium</taxon>
    </lineage>
</organism>
<dbReference type="PANTHER" id="PTHR36077:SF1">
    <property type="entry name" value="HOMEOBOX PROSPERO PROTEIN"/>
    <property type="match status" value="1"/>
</dbReference>
<feature type="compositionally biased region" description="Basic and acidic residues" evidence="1">
    <location>
        <begin position="177"/>
        <end position="187"/>
    </location>
</feature>
<evidence type="ECO:0000256" key="1">
    <source>
        <dbReference type="SAM" id="MobiDB-lite"/>
    </source>
</evidence>